<keyword evidence="8" id="KW-1185">Reference proteome</keyword>
<comment type="caution">
    <text evidence="7">The sequence shown here is derived from an EMBL/GenBank/DDBJ whole genome shotgun (WGS) entry which is preliminary data.</text>
</comment>
<dbReference type="PANTHER" id="PTHR43820:SF2">
    <property type="entry name" value="ABC TRANSPORTER ATP-BINDING PROTEIN"/>
    <property type="match status" value="1"/>
</dbReference>
<evidence type="ECO:0000256" key="3">
    <source>
        <dbReference type="ARBA" id="ARBA00022741"/>
    </source>
</evidence>
<dbReference type="EMBL" id="JBHSON010000083">
    <property type="protein sequence ID" value="MFC5752222.1"/>
    <property type="molecule type" value="Genomic_DNA"/>
</dbReference>
<dbReference type="PROSITE" id="PS00211">
    <property type="entry name" value="ABC_TRANSPORTER_1"/>
    <property type="match status" value="1"/>
</dbReference>
<evidence type="ECO:0000256" key="1">
    <source>
        <dbReference type="ARBA" id="ARBA00005417"/>
    </source>
</evidence>
<evidence type="ECO:0000256" key="2">
    <source>
        <dbReference type="ARBA" id="ARBA00022448"/>
    </source>
</evidence>
<dbReference type="PROSITE" id="PS50893">
    <property type="entry name" value="ABC_TRANSPORTER_2"/>
    <property type="match status" value="1"/>
</dbReference>
<evidence type="ECO:0000259" key="6">
    <source>
        <dbReference type="PROSITE" id="PS50893"/>
    </source>
</evidence>
<keyword evidence="4 7" id="KW-0067">ATP-binding</keyword>
<evidence type="ECO:0000256" key="5">
    <source>
        <dbReference type="ARBA" id="ARBA00022970"/>
    </source>
</evidence>
<protein>
    <submittedName>
        <fullName evidence="7">ABC transporter ATP-binding protein</fullName>
    </submittedName>
</protein>
<feature type="domain" description="ABC transporter" evidence="6">
    <location>
        <begin position="10"/>
        <end position="232"/>
    </location>
</feature>
<dbReference type="Gene3D" id="3.40.50.300">
    <property type="entry name" value="P-loop containing nucleotide triphosphate hydrolases"/>
    <property type="match status" value="1"/>
</dbReference>
<keyword evidence="5" id="KW-0029">Amino-acid transport</keyword>
<dbReference type="Pfam" id="PF00005">
    <property type="entry name" value="ABC_tran"/>
    <property type="match status" value="1"/>
</dbReference>
<keyword evidence="3" id="KW-0547">Nucleotide-binding</keyword>
<accession>A0ABW1AC18</accession>
<dbReference type="InterPro" id="IPR017871">
    <property type="entry name" value="ABC_transporter-like_CS"/>
</dbReference>
<dbReference type="InterPro" id="IPR003439">
    <property type="entry name" value="ABC_transporter-like_ATP-bd"/>
</dbReference>
<sequence length="238" mass="25491">MTETTEVRALEVRGLTAGYGAMAVIHDVTLSVGHGEIVGLLGRNGAGKTTTLMAIAGFLGRCEGEVKVDDVRLRGPAYKRSRGQVGIVLEGRSVFPSLTVANNLELAGADRDEALELFPELRPKLALRAGVLSGGEQQMLALARTVCRHPAVMLIDELSFGLAPTVCERLLARLRHVAETTRVGVLLVEQGIHYAASVADRVLIMNEGLIRAEMPGAELAEREDEIERIYLGGLDDAA</sequence>
<keyword evidence="2" id="KW-0813">Transport</keyword>
<reference evidence="8" key="1">
    <citation type="journal article" date="2019" name="Int. J. Syst. Evol. Microbiol.">
        <title>The Global Catalogue of Microorganisms (GCM) 10K type strain sequencing project: providing services to taxonomists for standard genome sequencing and annotation.</title>
        <authorList>
            <consortium name="The Broad Institute Genomics Platform"/>
            <consortium name="The Broad Institute Genome Sequencing Center for Infectious Disease"/>
            <person name="Wu L."/>
            <person name="Ma J."/>
        </authorList>
    </citation>
    <scope>NUCLEOTIDE SEQUENCE [LARGE SCALE GENOMIC DNA]</scope>
    <source>
        <strain evidence="8">KCTC 42087</strain>
    </source>
</reference>
<dbReference type="PANTHER" id="PTHR43820">
    <property type="entry name" value="HIGH-AFFINITY BRANCHED-CHAIN AMINO ACID TRANSPORT ATP-BINDING PROTEIN LIVF"/>
    <property type="match status" value="1"/>
</dbReference>
<organism evidence="7 8">
    <name type="scientific">Actinomadura rugatobispora</name>
    <dbReference type="NCBI Taxonomy" id="1994"/>
    <lineage>
        <taxon>Bacteria</taxon>
        <taxon>Bacillati</taxon>
        <taxon>Actinomycetota</taxon>
        <taxon>Actinomycetes</taxon>
        <taxon>Streptosporangiales</taxon>
        <taxon>Thermomonosporaceae</taxon>
        <taxon>Actinomadura</taxon>
    </lineage>
</organism>
<evidence type="ECO:0000256" key="4">
    <source>
        <dbReference type="ARBA" id="ARBA00022840"/>
    </source>
</evidence>
<dbReference type="InterPro" id="IPR027417">
    <property type="entry name" value="P-loop_NTPase"/>
</dbReference>
<dbReference type="InterPro" id="IPR003593">
    <property type="entry name" value="AAA+_ATPase"/>
</dbReference>
<evidence type="ECO:0000313" key="8">
    <source>
        <dbReference type="Proteomes" id="UP001596074"/>
    </source>
</evidence>
<comment type="similarity">
    <text evidence="1">Belongs to the ABC transporter superfamily.</text>
</comment>
<dbReference type="SMART" id="SM00382">
    <property type="entry name" value="AAA"/>
    <property type="match status" value="1"/>
</dbReference>
<dbReference type="RefSeq" id="WP_378288184.1">
    <property type="nucleotide sequence ID" value="NZ_JBHSON010000083.1"/>
</dbReference>
<dbReference type="GO" id="GO:0005524">
    <property type="term" value="F:ATP binding"/>
    <property type="evidence" value="ECO:0007669"/>
    <property type="project" value="UniProtKB-KW"/>
</dbReference>
<gene>
    <name evidence="7" type="ORF">ACFPZN_41985</name>
</gene>
<dbReference type="SUPFAM" id="SSF52540">
    <property type="entry name" value="P-loop containing nucleoside triphosphate hydrolases"/>
    <property type="match status" value="1"/>
</dbReference>
<dbReference type="Proteomes" id="UP001596074">
    <property type="component" value="Unassembled WGS sequence"/>
</dbReference>
<evidence type="ECO:0000313" key="7">
    <source>
        <dbReference type="EMBL" id="MFC5752222.1"/>
    </source>
</evidence>
<proteinExistence type="inferred from homology"/>
<dbReference type="InterPro" id="IPR052156">
    <property type="entry name" value="BCAA_Transport_ATP-bd_LivF"/>
</dbReference>
<name>A0ABW1AC18_9ACTN</name>